<gene>
    <name evidence="1" type="ORF">CVLEPA_LOCUS6402</name>
</gene>
<comment type="caution">
    <text evidence="1">The sequence shown here is derived from an EMBL/GenBank/DDBJ whole genome shotgun (WGS) entry which is preliminary data.</text>
</comment>
<keyword evidence="2" id="KW-1185">Reference proteome</keyword>
<protein>
    <submittedName>
        <fullName evidence="1">Uncharacterized protein</fullName>
    </submittedName>
</protein>
<accession>A0ABP0FC91</accession>
<reference evidence="1 2" key="1">
    <citation type="submission" date="2024-02" db="EMBL/GenBank/DDBJ databases">
        <authorList>
            <person name="Daric V."/>
            <person name="Darras S."/>
        </authorList>
    </citation>
    <scope>NUCLEOTIDE SEQUENCE [LARGE SCALE GENOMIC DNA]</scope>
</reference>
<sequence length="141" mass="16389">MEIHSMLQEKNAMHWLCQSDKDLHQNQLRICGGSHTRRTLDPDNEVSVRYCLDGNLLYTRCLTPQTKTFNEHIFQLQYADDTGLERLQDGLSTTNAQVGLIIRRLKYFNHPSAHFLRLRGLFLKCRSGQLSLEMHKNNSAM</sequence>
<evidence type="ECO:0000313" key="1">
    <source>
        <dbReference type="EMBL" id="CAK8676996.1"/>
    </source>
</evidence>
<dbReference type="Proteomes" id="UP001642483">
    <property type="component" value="Unassembled WGS sequence"/>
</dbReference>
<name>A0ABP0FC91_CLALP</name>
<organism evidence="1 2">
    <name type="scientific">Clavelina lepadiformis</name>
    <name type="common">Light-bulb sea squirt</name>
    <name type="synonym">Ascidia lepadiformis</name>
    <dbReference type="NCBI Taxonomy" id="159417"/>
    <lineage>
        <taxon>Eukaryota</taxon>
        <taxon>Metazoa</taxon>
        <taxon>Chordata</taxon>
        <taxon>Tunicata</taxon>
        <taxon>Ascidiacea</taxon>
        <taxon>Aplousobranchia</taxon>
        <taxon>Clavelinidae</taxon>
        <taxon>Clavelina</taxon>
    </lineage>
</organism>
<proteinExistence type="predicted"/>
<evidence type="ECO:0000313" key="2">
    <source>
        <dbReference type="Proteomes" id="UP001642483"/>
    </source>
</evidence>
<dbReference type="EMBL" id="CAWYQH010000035">
    <property type="protein sequence ID" value="CAK8676996.1"/>
    <property type="molecule type" value="Genomic_DNA"/>
</dbReference>